<dbReference type="KEGG" id="rsin:B6N60_02634"/>
<dbReference type="SUPFAM" id="SSF55874">
    <property type="entry name" value="ATPase domain of HSP90 chaperone/DNA topoisomerase II/histidine kinase"/>
    <property type="match status" value="1"/>
</dbReference>
<dbReference type="SUPFAM" id="SSF52172">
    <property type="entry name" value="CheY-like"/>
    <property type="match status" value="1"/>
</dbReference>
<dbReference type="EMBL" id="CP021056">
    <property type="protein sequence ID" value="QXE23932.1"/>
    <property type="molecule type" value="Genomic_DNA"/>
</dbReference>
<dbReference type="InterPro" id="IPR035965">
    <property type="entry name" value="PAS-like_dom_sf"/>
</dbReference>
<evidence type="ECO:0000259" key="10">
    <source>
        <dbReference type="PROSITE" id="PS50110"/>
    </source>
</evidence>
<dbReference type="AlphaFoldDB" id="A0A975T862"/>
<dbReference type="EC" id="2.7.13.3" evidence="2"/>
<dbReference type="PROSITE" id="PS50110">
    <property type="entry name" value="RESPONSE_REGULATORY"/>
    <property type="match status" value="1"/>
</dbReference>
<keyword evidence="6" id="KW-0902">Two-component regulatory system</keyword>
<keyword evidence="14" id="KW-1185">Reference proteome</keyword>
<dbReference type="InterPro" id="IPR003661">
    <property type="entry name" value="HisK_dim/P_dom"/>
</dbReference>
<dbReference type="Gene3D" id="3.40.50.2300">
    <property type="match status" value="1"/>
</dbReference>
<dbReference type="Pfam" id="PF00989">
    <property type="entry name" value="PAS"/>
    <property type="match status" value="1"/>
</dbReference>
<evidence type="ECO:0000256" key="3">
    <source>
        <dbReference type="ARBA" id="ARBA00022553"/>
    </source>
</evidence>
<dbReference type="NCBIfam" id="TIGR00229">
    <property type="entry name" value="sensory_box"/>
    <property type="match status" value="1"/>
</dbReference>
<dbReference type="PANTHER" id="PTHR43047">
    <property type="entry name" value="TWO-COMPONENT HISTIDINE PROTEIN KINASE"/>
    <property type="match status" value="1"/>
</dbReference>
<evidence type="ECO:0000256" key="8">
    <source>
        <dbReference type="SAM" id="Coils"/>
    </source>
</evidence>
<dbReference type="Gene3D" id="1.10.287.130">
    <property type="match status" value="1"/>
</dbReference>
<evidence type="ECO:0000313" key="13">
    <source>
        <dbReference type="EMBL" id="QXE23932.1"/>
    </source>
</evidence>
<sequence>MIDILVVEDEYILAINLKESLELIGYRVLDIVDSGADAIEKALQLRPNLVLMDIRLRGELDGIEAAGQIWKLAQIPVIYVTGHSDRLTVERATLTYPFGYILKPIKEQELYVAIETALYRYDHEHFLHAILQGMGDGVIVVDSQLRVQYLNHVAEALTGWTLAEAREKEVTEIFKLIDQHTQLPGENPLVTAFQQQTTVYLPNHYLLLSKDGTTIPVADSATPLKDQSGQITGAVLVFRDETQRRLAEERDRAAERARQLEFQMAELQRLHQLREDFLATTSHAIRTPLSNMKMALSLLENSLQEKKVLNPNALLIPGTVDYYLKILREQCEHELNLMDDLLNLRMIDANAYPLELTVIKLPDLLPQIISVFHTLAYNNRQTLKVKVSPNLPSITSDQNILIKILSELLNNACKYTPVNEWIVVKVQLNQNLESFSSNYEEVNNFDIDNAFLQIIISNSGIEIPTKEITRIFEPFYQIYPSNARTEKNNPWEHQGTGLGLTLVKKMVEYLQGTIDVNSSQGWTNFTVQLPLNFIDYKFTG</sequence>
<keyword evidence="5" id="KW-0418">Kinase</keyword>
<evidence type="ECO:0000313" key="14">
    <source>
        <dbReference type="Proteomes" id="UP000683511"/>
    </source>
</evidence>
<dbReference type="Gene3D" id="3.30.450.20">
    <property type="entry name" value="PAS domain"/>
    <property type="match status" value="1"/>
</dbReference>
<dbReference type="SUPFAM" id="SSF47384">
    <property type="entry name" value="Homodimeric domain of signal transducing histidine kinase"/>
    <property type="match status" value="1"/>
</dbReference>
<evidence type="ECO:0000256" key="1">
    <source>
        <dbReference type="ARBA" id="ARBA00000085"/>
    </source>
</evidence>
<feature type="domain" description="PAC" evidence="12">
    <location>
        <begin position="201"/>
        <end position="253"/>
    </location>
</feature>
<dbReference type="InterPro" id="IPR001789">
    <property type="entry name" value="Sig_transdc_resp-reg_receiver"/>
</dbReference>
<dbReference type="Pfam" id="PF02518">
    <property type="entry name" value="HATPase_c"/>
    <property type="match status" value="1"/>
</dbReference>
<feature type="modified residue" description="4-aspartylphosphate" evidence="7">
    <location>
        <position position="53"/>
    </location>
</feature>
<dbReference type="GO" id="GO:0006355">
    <property type="term" value="P:regulation of DNA-templated transcription"/>
    <property type="evidence" value="ECO:0007669"/>
    <property type="project" value="InterPro"/>
</dbReference>
<dbReference type="GO" id="GO:0000155">
    <property type="term" value="F:phosphorelay sensor kinase activity"/>
    <property type="evidence" value="ECO:0007669"/>
    <property type="project" value="InterPro"/>
</dbReference>
<dbReference type="InterPro" id="IPR036097">
    <property type="entry name" value="HisK_dim/P_sf"/>
</dbReference>
<organism evidence="13 14">
    <name type="scientific">Richelia sinica FACHB-800</name>
    <dbReference type="NCBI Taxonomy" id="1357546"/>
    <lineage>
        <taxon>Bacteria</taxon>
        <taxon>Bacillati</taxon>
        <taxon>Cyanobacteriota</taxon>
        <taxon>Cyanophyceae</taxon>
        <taxon>Nostocales</taxon>
        <taxon>Nostocaceae</taxon>
        <taxon>Richelia</taxon>
    </lineage>
</organism>
<dbReference type="Pfam" id="PF00072">
    <property type="entry name" value="Response_reg"/>
    <property type="match status" value="1"/>
</dbReference>
<evidence type="ECO:0000259" key="9">
    <source>
        <dbReference type="PROSITE" id="PS50109"/>
    </source>
</evidence>
<dbReference type="SUPFAM" id="SSF55785">
    <property type="entry name" value="PYP-like sensor domain (PAS domain)"/>
    <property type="match status" value="1"/>
</dbReference>
<dbReference type="GO" id="GO:0009927">
    <property type="term" value="F:histidine phosphotransfer kinase activity"/>
    <property type="evidence" value="ECO:0007669"/>
    <property type="project" value="TreeGrafter"/>
</dbReference>
<dbReference type="RefSeq" id="WP_242034218.1">
    <property type="nucleotide sequence ID" value="NZ_CP021056.1"/>
</dbReference>
<evidence type="ECO:0000256" key="2">
    <source>
        <dbReference type="ARBA" id="ARBA00012438"/>
    </source>
</evidence>
<dbReference type="Gene3D" id="3.30.565.10">
    <property type="entry name" value="Histidine kinase-like ATPase, C-terminal domain"/>
    <property type="match status" value="1"/>
</dbReference>
<gene>
    <name evidence="13" type="ORF">B6N60_02634</name>
</gene>
<keyword evidence="3 7" id="KW-0597">Phosphoprotein</keyword>
<dbReference type="InterPro" id="IPR013767">
    <property type="entry name" value="PAS_fold"/>
</dbReference>
<dbReference type="InterPro" id="IPR000700">
    <property type="entry name" value="PAS-assoc_C"/>
</dbReference>
<protein>
    <recommendedName>
        <fullName evidence="2">histidine kinase</fullName>
        <ecNumber evidence="2">2.7.13.3</ecNumber>
    </recommendedName>
</protein>
<proteinExistence type="predicted"/>
<dbReference type="CDD" id="cd00130">
    <property type="entry name" value="PAS"/>
    <property type="match status" value="1"/>
</dbReference>
<comment type="catalytic activity">
    <reaction evidence="1">
        <text>ATP + protein L-histidine = ADP + protein N-phospho-L-histidine.</text>
        <dbReference type="EC" id="2.7.13.3"/>
    </reaction>
</comment>
<dbReference type="CDD" id="cd00082">
    <property type="entry name" value="HisKA"/>
    <property type="match status" value="1"/>
</dbReference>
<keyword evidence="8" id="KW-0175">Coiled coil</keyword>
<evidence type="ECO:0000259" key="12">
    <source>
        <dbReference type="PROSITE" id="PS50113"/>
    </source>
</evidence>
<dbReference type="SMART" id="SM00448">
    <property type="entry name" value="REC"/>
    <property type="match status" value="1"/>
</dbReference>
<dbReference type="InterPro" id="IPR011006">
    <property type="entry name" value="CheY-like_superfamily"/>
</dbReference>
<evidence type="ECO:0000256" key="7">
    <source>
        <dbReference type="PROSITE-ProRule" id="PRU00169"/>
    </source>
</evidence>
<dbReference type="PROSITE" id="PS50109">
    <property type="entry name" value="HIS_KIN"/>
    <property type="match status" value="1"/>
</dbReference>
<evidence type="ECO:0000256" key="6">
    <source>
        <dbReference type="ARBA" id="ARBA00023012"/>
    </source>
</evidence>
<dbReference type="PROSITE" id="PS50112">
    <property type="entry name" value="PAS"/>
    <property type="match status" value="1"/>
</dbReference>
<dbReference type="SMART" id="SM00388">
    <property type="entry name" value="HisKA"/>
    <property type="match status" value="1"/>
</dbReference>
<feature type="domain" description="Response regulatory" evidence="10">
    <location>
        <begin position="3"/>
        <end position="118"/>
    </location>
</feature>
<reference evidence="13" key="1">
    <citation type="submission" date="2017-04" db="EMBL/GenBank/DDBJ databases">
        <title>Genome deletions in a multicellular cyanobacterial endosymbiont for morphological adaptation in marine diatoms.</title>
        <authorList>
            <person name="Wang Y."/>
            <person name="Gao H."/>
            <person name="Li R."/>
            <person name="Xu X."/>
        </authorList>
    </citation>
    <scope>NUCLEOTIDE SEQUENCE</scope>
    <source>
        <strain evidence="13">FACHB 800</strain>
    </source>
</reference>
<dbReference type="GO" id="GO:0005886">
    <property type="term" value="C:plasma membrane"/>
    <property type="evidence" value="ECO:0007669"/>
    <property type="project" value="TreeGrafter"/>
</dbReference>
<feature type="coiled-coil region" evidence="8">
    <location>
        <begin position="239"/>
        <end position="270"/>
    </location>
</feature>
<dbReference type="SMART" id="SM00387">
    <property type="entry name" value="HATPase_c"/>
    <property type="match status" value="1"/>
</dbReference>
<feature type="domain" description="Histidine kinase" evidence="9">
    <location>
        <begin position="280"/>
        <end position="533"/>
    </location>
</feature>
<evidence type="ECO:0000256" key="4">
    <source>
        <dbReference type="ARBA" id="ARBA00022679"/>
    </source>
</evidence>
<dbReference type="SMART" id="SM00091">
    <property type="entry name" value="PAS"/>
    <property type="match status" value="1"/>
</dbReference>
<dbReference type="PRINTS" id="PR00344">
    <property type="entry name" value="BCTRLSENSOR"/>
</dbReference>
<dbReference type="PROSITE" id="PS50113">
    <property type="entry name" value="PAC"/>
    <property type="match status" value="1"/>
</dbReference>
<dbReference type="InterPro" id="IPR003594">
    <property type="entry name" value="HATPase_dom"/>
</dbReference>
<evidence type="ECO:0000259" key="11">
    <source>
        <dbReference type="PROSITE" id="PS50112"/>
    </source>
</evidence>
<evidence type="ECO:0000256" key="5">
    <source>
        <dbReference type="ARBA" id="ARBA00022777"/>
    </source>
</evidence>
<dbReference type="InterPro" id="IPR001610">
    <property type="entry name" value="PAC"/>
</dbReference>
<dbReference type="InterPro" id="IPR000014">
    <property type="entry name" value="PAS"/>
</dbReference>
<name>A0A975T862_9NOST</name>
<keyword evidence="4" id="KW-0808">Transferase</keyword>
<dbReference type="InterPro" id="IPR004358">
    <property type="entry name" value="Sig_transdc_His_kin-like_C"/>
</dbReference>
<feature type="domain" description="PAS" evidence="11">
    <location>
        <begin position="123"/>
        <end position="177"/>
    </location>
</feature>
<dbReference type="SMART" id="SM00086">
    <property type="entry name" value="PAC"/>
    <property type="match status" value="1"/>
</dbReference>
<accession>A0A975T862</accession>
<dbReference type="PANTHER" id="PTHR43047:SF72">
    <property type="entry name" value="OSMOSENSING HISTIDINE PROTEIN KINASE SLN1"/>
    <property type="match status" value="1"/>
</dbReference>
<dbReference type="Proteomes" id="UP000683511">
    <property type="component" value="Chromosome"/>
</dbReference>
<dbReference type="CDD" id="cd17534">
    <property type="entry name" value="REC_DC-like"/>
    <property type="match status" value="1"/>
</dbReference>
<dbReference type="InterPro" id="IPR036890">
    <property type="entry name" value="HATPase_C_sf"/>
</dbReference>
<dbReference type="Pfam" id="PF00512">
    <property type="entry name" value="HisKA"/>
    <property type="match status" value="1"/>
</dbReference>
<dbReference type="InterPro" id="IPR005467">
    <property type="entry name" value="His_kinase_dom"/>
</dbReference>